<dbReference type="Proteomes" id="UP001172159">
    <property type="component" value="Unassembled WGS sequence"/>
</dbReference>
<feature type="region of interest" description="Disordered" evidence="1">
    <location>
        <begin position="80"/>
        <end position="100"/>
    </location>
</feature>
<gene>
    <name evidence="2" type="ORF">B0T21DRAFT_362070</name>
</gene>
<feature type="non-terminal residue" evidence="2">
    <location>
        <position position="230"/>
    </location>
</feature>
<comment type="caution">
    <text evidence="2">The sequence shown here is derived from an EMBL/GenBank/DDBJ whole genome shotgun (WGS) entry which is preliminary data.</text>
</comment>
<evidence type="ECO:0000313" key="3">
    <source>
        <dbReference type="Proteomes" id="UP001172159"/>
    </source>
</evidence>
<name>A0AA40BRR3_9PEZI</name>
<sequence>MSQHEATAAQDGNLQGLSPSGEIVESGLERKGAWFRMPRLMPSMSPRSSTDSFATLASFWTSKDDESTCSRSSSPDFILGPSALATNTTRDDLPPTEHRGNITPIAHVATLFGRTCIWKSEMAKHDEQPCISARPPLEVDLPLRLPAWEDARVRGEDTSSHDRFAQKELELFEMDEPSTTIDDTTNSASDISDCDCASTEDGFWKWNESRQRFIHTDESTGEEIVCPQWF</sequence>
<dbReference type="EMBL" id="JAUKTV010000004">
    <property type="protein sequence ID" value="KAK0739157.1"/>
    <property type="molecule type" value="Genomic_DNA"/>
</dbReference>
<keyword evidence="3" id="KW-1185">Reference proteome</keyword>
<dbReference type="AlphaFoldDB" id="A0AA40BRR3"/>
<feature type="compositionally biased region" description="Polar residues" evidence="1">
    <location>
        <begin position="1"/>
        <end position="18"/>
    </location>
</feature>
<proteinExistence type="predicted"/>
<reference evidence="2" key="1">
    <citation type="submission" date="2023-06" db="EMBL/GenBank/DDBJ databases">
        <title>Genome-scale phylogeny and comparative genomics of the fungal order Sordariales.</title>
        <authorList>
            <consortium name="Lawrence Berkeley National Laboratory"/>
            <person name="Hensen N."/>
            <person name="Bonometti L."/>
            <person name="Westerberg I."/>
            <person name="Brannstrom I.O."/>
            <person name="Guillou S."/>
            <person name="Cros-Aarteil S."/>
            <person name="Calhoun S."/>
            <person name="Haridas S."/>
            <person name="Kuo A."/>
            <person name="Mondo S."/>
            <person name="Pangilinan J."/>
            <person name="Riley R."/>
            <person name="Labutti K."/>
            <person name="Andreopoulos B."/>
            <person name="Lipzen A."/>
            <person name="Chen C."/>
            <person name="Yanf M."/>
            <person name="Daum C."/>
            <person name="Ng V."/>
            <person name="Clum A."/>
            <person name="Steindorff A."/>
            <person name="Ohm R."/>
            <person name="Martin F."/>
            <person name="Silar P."/>
            <person name="Natvig D."/>
            <person name="Lalanne C."/>
            <person name="Gautier V."/>
            <person name="Ament-Velasquez S.L."/>
            <person name="Kruys A."/>
            <person name="Hutchinson M.I."/>
            <person name="Powell A.J."/>
            <person name="Barry K."/>
            <person name="Miller A.N."/>
            <person name="Grigoriev I.V."/>
            <person name="Debuchy R."/>
            <person name="Gladieux P."/>
            <person name="Thoren M.H."/>
            <person name="Johannesson H."/>
        </authorList>
    </citation>
    <scope>NUCLEOTIDE SEQUENCE</scope>
    <source>
        <strain evidence="2">CBS 540.89</strain>
    </source>
</reference>
<feature type="compositionally biased region" description="Basic and acidic residues" evidence="1">
    <location>
        <begin position="89"/>
        <end position="100"/>
    </location>
</feature>
<accession>A0AA40BRR3</accession>
<protein>
    <submittedName>
        <fullName evidence="2">Uncharacterized protein</fullName>
    </submittedName>
</protein>
<evidence type="ECO:0000313" key="2">
    <source>
        <dbReference type="EMBL" id="KAK0739157.1"/>
    </source>
</evidence>
<evidence type="ECO:0000256" key="1">
    <source>
        <dbReference type="SAM" id="MobiDB-lite"/>
    </source>
</evidence>
<feature type="region of interest" description="Disordered" evidence="1">
    <location>
        <begin position="1"/>
        <end position="21"/>
    </location>
</feature>
<organism evidence="2 3">
    <name type="scientific">Apiosordaria backusii</name>
    <dbReference type="NCBI Taxonomy" id="314023"/>
    <lineage>
        <taxon>Eukaryota</taxon>
        <taxon>Fungi</taxon>
        <taxon>Dikarya</taxon>
        <taxon>Ascomycota</taxon>
        <taxon>Pezizomycotina</taxon>
        <taxon>Sordariomycetes</taxon>
        <taxon>Sordariomycetidae</taxon>
        <taxon>Sordariales</taxon>
        <taxon>Lasiosphaeriaceae</taxon>
        <taxon>Apiosordaria</taxon>
    </lineage>
</organism>